<keyword evidence="11" id="KW-0067">ATP-binding</keyword>
<evidence type="ECO:0000256" key="15">
    <source>
        <dbReference type="SAM" id="MobiDB-lite"/>
    </source>
</evidence>
<evidence type="ECO:0000259" key="17">
    <source>
        <dbReference type="PROSITE" id="PS50222"/>
    </source>
</evidence>
<dbReference type="Gene3D" id="3.30.200.20">
    <property type="entry name" value="Phosphorylase Kinase, domain 1"/>
    <property type="match status" value="1"/>
</dbReference>
<dbReference type="FunFam" id="1.10.510.10:FF:000571">
    <property type="entry name" value="Maternal embryonic leucine zipper kinase"/>
    <property type="match status" value="1"/>
</dbReference>
<comment type="caution">
    <text evidence="18">The sequence shown here is derived from an EMBL/GenBank/DDBJ whole genome shotgun (WGS) entry which is preliminary data.</text>
</comment>
<dbReference type="CDD" id="cd05117">
    <property type="entry name" value="STKc_CAMK"/>
    <property type="match status" value="1"/>
</dbReference>
<feature type="domain" description="EF-hand" evidence="17">
    <location>
        <begin position="368"/>
        <end position="403"/>
    </location>
</feature>
<evidence type="ECO:0000256" key="9">
    <source>
        <dbReference type="ARBA" id="ARBA00022777"/>
    </source>
</evidence>
<sequence length="516" mass="57916">MGCGNSKKNENQPIVAKSQAKAKAKTSTQLKPSASETLVQVKPDLKIDSSHFVIKNSGQLVQNYTQSVKIGQGPHSYVRVATHNASGLKRAIKSIDKSSFDNEDNKSNFLNEVRVLSIMDHPNIIKLYEFYEDETYFHLVTEYLGGGELFDYIIHSKILSEPVAAHFMSQLLSAIAYCHDNNIVHRDIKPENLLLDHNSPDAILKLIDFGSSAIMLSNKKLKQKCGDAFYIAPEILSKHGYDEKSDIWSSGVIMYILLSGRPPFYGKNEKDIIKKVLAGEFSVTGYEWDYISSDAIKLLQKMLEINPTKRISAKLALQDPWIVNNINKTQKSHDGENIVLKNLLAFRTEQKLQHAVLTFIAANTISKEQSKDLYKSFKKIDKDGDGKISTEELLQAYKGMMKNEEALEEVQKIMATVDLNGSGYIDYSEFVTASLKKEILVNNDTLNLAFKAFDIDGSGKISINELKEVLGLVQDSDENITNLLKKVDENGDGDIDIEEFKNMMFIYMSNSGNIEI</sequence>
<feature type="domain" description="EF-hand" evidence="17">
    <location>
        <begin position="441"/>
        <end position="470"/>
    </location>
</feature>
<dbReference type="Gene3D" id="1.10.510.10">
    <property type="entry name" value="Transferase(Phosphotransferase) domain 1"/>
    <property type="match status" value="1"/>
</dbReference>
<feature type="region of interest" description="Disordered" evidence="15">
    <location>
        <begin position="1"/>
        <end position="29"/>
    </location>
</feature>
<comment type="cofactor">
    <cofactor evidence="1">
        <name>Mg(2+)</name>
        <dbReference type="ChEBI" id="CHEBI:18420"/>
    </cofactor>
</comment>
<comment type="similarity">
    <text evidence="12">Belongs to the protein kinase superfamily. Ser/Thr protein kinase family. CDPK subfamily.</text>
</comment>
<dbReference type="Proteomes" id="UP000187209">
    <property type="component" value="Unassembled WGS sequence"/>
</dbReference>
<evidence type="ECO:0000313" key="19">
    <source>
        <dbReference type="Proteomes" id="UP000187209"/>
    </source>
</evidence>
<evidence type="ECO:0000256" key="8">
    <source>
        <dbReference type="ARBA" id="ARBA00022741"/>
    </source>
</evidence>
<dbReference type="InterPro" id="IPR000719">
    <property type="entry name" value="Prot_kinase_dom"/>
</dbReference>
<dbReference type="SUPFAM" id="SSF56112">
    <property type="entry name" value="Protein kinase-like (PK-like)"/>
    <property type="match status" value="1"/>
</dbReference>
<evidence type="ECO:0000256" key="10">
    <source>
        <dbReference type="ARBA" id="ARBA00022837"/>
    </source>
</evidence>
<evidence type="ECO:0000256" key="2">
    <source>
        <dbReference type="ARBA" id="ARBA00011245"/>
    </source>
</evidence>
<feature type="domain" description="Protein kinase" evidence="16">
    <location>
        <begin position="64"/>
        <end position="322"/>
    </location>
</feature>
<evidence type="ECO:0000256" key="5">
    <source>
        <dbReference type="ARBA" id="ARBA00022679"/>
    </source>
</evidence>
<dbReference type="SMART" id="SM00054">
    <property type="entry name" value="EFh"/>
    <property type="match status" value="4"/>
</dbReference>
<keyword evidence="5" id="KW-0808">Transferase</keyword>
<evidence type="ECO:0000256" key="4">
    <source>
        <dbReference type="ARBA" id="ARBA00022527"/>
    </source>
</evidence>
<dbReference type="InterPro" id="IPR008271">
    <property type="entry name" value="Ser/Thr_kinase_AS"/>
</dbReference>
<evidence type="ECO:0000256" key="12">
    <source>
        <dbReference type="ARBA" id="ARBA00024334"/>
    </source>
</evidence>
<evidence type="ECO:0000256" key="13">
    <source>
        <dbReference type="ARBA" id="ARBA00047899"/>
    </source>
</evidence>
<keyword evidence="7" id="KW-0677">Repeat</keyword>
<dbReference type="PROSITE" id="PS50222">
    <property type="entry name" value="EF_HAND_2"/>
    <property type="match status" value="4"/>
</dbReference>
<dbReference type="SMART" id="SM00220">
    <property type="entry name" value="S_TKc"/>
    <property type="match status" value="1"/>
</dbReference>
<protein>
    <recommendedName>
        <fullName evidence="3">non-specific serine/threonine protein kinase</fullName>
        <ecNumber evidence="3">2.7.11.1</ecNumber>
    </recommendedName>
</protein>
<dbReference type="PROSITE" id="PS00108">
    <property type="entry name" value="PROTEIN_KINASE_ST"/>
    <property type="match status" value="1"/>
</dbReference>
<evidence type="ECO:0000256" key="14">
    <source>
        <dbReference type="ARBA" id="ARBA00048679"/>
    </source>
</evidence>
<keyword evidence="8" id="KW-0547">Nucleotide-binding</keyword>
<keyword evidence="19" id="KW-1185">Reference proteome</keyword>
<reference evidence="18 19" key="1">
    <citation type="submission" date="2016-11" db="EMBL/GenBank/DDBJ databases">
        <title>The macronuclear genome of Stentor coeruleus: a giant cell with tiny introns.</title>
        <authorList>
            <person name="Slabodnick M."/>
            <person name="Ruby J.G."/>
            <person name="Reiff S.B."/>
            <person name="Swart E.C."/>
            <person name="Gosai S."/>
            <person name="Prabakaran S."/>
            <person name="Witkowska E."/>
            <person name="Larue G.E."/>
            <person name="Fisher S."/>
            <person name="Freeman R.M."/>
            <person name="Gunawardena J."/>
            <person name="Chu W."/>
            <person name="Stover N.A."/>
            <person name="Gregory B.D."/>
            <person name="Nowacki M."/>
            <person name="Derisi J."/>
            <person name="Roy S.W."/>
            <person name="Marshall W.F."/>
            <person name="Sood P."/>
        </authorList>
    </citation>
    <scope>NUCLEOTIDE SEQUENCE [LARGE SCALE GENOMIC DNA]</scope>
    <source>
        <strain evidence="18">WM001</strain>
    </source>
</reference>
<dbReference type="FunFam" id="3.30.200.20:FF:000315">
    <property type="entry name" value="Calcium-dependent protein kinase 3"/>
    <property type="match status" value="1"/>
</dbReference>
<keyword evidence="4" id="KW-0723">Serine/threonine-protein kinase</keyword>
<comment type="subunit">
    <text evidence="2">Monomer.</text>
</comment>
<dbReference type="EC" id="2.7.11.1" evidence="3"/>
<comment type="catalytic activity">
    <reaction evidence="13">
        <text>L-threonyl-[protein] + ATP = O-phospho-L-threonyl-[protein] + ADP + H(+)</text>
        <dbReference type="Rhea" id="RHEA:46608"/>
        <dbReference type="Rhea" id="RHEA-COMP:11060"/>
        <dbReference type="Rhea" id="RHEA-COMP:11605"/>
        <dbReference type="ChEBI" id="CHEBI:15378"/>
        <dbReference type="ChEBI" id="CHEBI:30013"/>
        <dbReference type="ChEBI" id="CHEBI:30616"/>
        <dbReference type="ChEBI" id="CHEBI:61977"/>
        <dbReference type="ChEBI" id="CHEBI:456216"/>
        <dbReference type="EC" id="2.7.11.1"/>
    </reaction>
</comment>
<feature type="compositionally biased region" description="Low complexity" evidence="15">
    <location>
        <begin position="16"/>
        <end position="29"/>
    </location>
</feature>
<evidence type="ECO:0000313" key="18">
    <source>
        <dbReference type="EMBL" id="OMJ80260.1"/>
    </source>
</evidence>
<dbReference type="PANTHER" id="PTHR24349">
    <property type="entry name" value="SERINE/THREONINE-PROTEIN KINASE"/>
    <property type="match status" value="1"/>
</dbReference>
<dbReference type="GO" id="GO:0004674">
    <property type="term" value="F:protein serine/threonine kinase activity"/>
    <property type="evidence" value="ECO:0007669"/>
    <property type="project" value="UniProtKB-KW"/>
</dbReference>
<dbReference type="PROSITE" id="PS50011">
    <property type="entry name" value="PROTEIN_KINASE_DOM"/>
    <property type="match status" value="1"/>
</dbReference>
<keyword evidence="6" id="KW-0479">Metal-binding</keyword>
<dbReference type="Pfam" id="PF13499">
    <property type="entry name" value="EF-hand_7"/>
    <property type="match status" value="2"/>
</dbReference>
<dbReference type="Gene3D" id="1.10.238.10">
    <property type="entry name" value="EF-hand"/>
    <property type="match status" value="2"/>
</dbReference>
<dbReference type="InterPro" id="IPR002048">
    <property type="entry name" value="EF_hand_dom"/>
</dbReference>
<proteinExistence type="inferred from homology"/>
<evidence type="ECO:0000256" key="1">
    <source>
        <dbReference type="ARBA" id="ARBA00001946"/>
    </source>
</evidence>
<dbReference type="GO" id="GO:0005524">
    <property type="term" value="F:ATP binding"/>
    <property type="evidence" value="ECO:0007669"/>
    <property type="project" value="UniProtKB-KW"/>
</dbReference>
<evidence type="ECO:0000256" key="3">
    <source>
        <dbReference type="ARBA" id="ARBA00012513"/>
    </source>
</evidence>
<keyword evidence="10" id="KW-0106">Calcium</keyword>
<dbReference type="EMBL" id="MPUH01000431">
    <property type="protein sequence ID" value="OMJ80260.1"/>
    <property type="molecule type" value="Genomic_DNA"/>
</dbReference>
<evidence type="ECO:0000256" key="11">
    <source>
        <dbReference type="ARBA" id="ARBA00022840"/>
    </source>
</evidence>
<evidence type="ECO:0000256" key="7">
    <source>
        <dbReference type="ARBA" id="ARBA00022737"/>
    </source>
</evidence>
<dbReference type="GO" id="GO:0005509">
    <property type="term" value="F:calcium ion binding"/>
    <property type="evidence" value="ECO:0007669"/>
    <property type="project" value="InterPro"/>
</dbReference>
<organism evidence="18 19">
    <name type="scientific">Stentor coeruleus</name>
    <dbReference type="NCBI Taxonomy" id="5963"/>
    <lineage>
        <taxon>Eukaryota</taxon>
        <taxon>Sar</taxon>
        <taxon>Alveolata</taxon>
        <taxon>Ciliophora</taxon>
        <taxon>Postciliodesmatophora</taxon>
        <taxon>Heterotrichea</taxon>
        <taxon>Heterotrichida</taxon>
        <taxon>Stentoridae</taxon>
        <taxon>Stentor</taxon>
    </lineage>
</organism>
<dbReference type="Pfam" id="PF00069">
    <property type="entry name" value="Pkinase"/>
    <property type="match status" value="1"/>
</dbReference>
<accession>A0A1R2BU21</accession>
<evidence type="ECO:0000256" key="6">
    <source>
        <dbReference type="ARBA" id="ARBA00022723"/>
    </source>
</evidence>
<dbReference type="InterPro" id="IPR018247">
    <property type="entry name" value="EF_Hand_1_Ca_BS"/>
</dbReference>
<name>A0A1R2BU21_9CILI</name>
<evidence type="ECO:0000259" key="16">
    <source>
        <dbReference type="PROSITE" id="PS50011"/>
    </source>
</evidence>
<dbReference type="SUPFAM" id="SSF47473">
    <property type="entry name" value="EF-hand"/>
    <property type="match status" value="1"/>
</dbReference>
<gene>
    <name evidence="18" type="ORF">SteCoe_19518</name>
</gene>
<dbReference type="AlphaFoldDB" id="A0A1R2BU21"/>
<feature type="domain" description="EF-hand" evidence="17">
    <location>
        <begin position="475"/>
        <end position="510"/>
    </location>
</feature>
<dbReference type="InterPro" id="IPR011009">
    <property type="entry name" value="Kinase-like_dom_sf"/>
</dbReference>
<dbReference type="InterPro" id="IPR050205">
    <property type="entry name" value="CDPK_Ser/Thr_kinases"/>
</dbReference>
<feature type="domain" description="EF-hand" evidence="17">
    <location>
        <begin position="405"/>
        <end position="440"/>
    </location>
</feature>
<comment type="catalytic activity">
    <reaction evidence="14">
        <text>L-seryl-[protein] + ATP = O-phospho-L-seryl-[protein] + ADP + H(+)</text>
        <dbReference type="Rhea" id="RHEA:17989"/>
        <dbReference type="Rhea" id="RHEA-COMP:9863"/>
        <dbReference type="Rhea" id="RHEA-COMP:11604"/>
        <dbReference type="ChEBI" id="CHEBI:15378"/>
        <dbReference type="ChEBI" id="CHEBI:29999"/>
        <dbReference type="ChEBI" id="CHEBI:30616"/>
        <dbReference type="ChEBI" id="CHEBI:83421"/>
        <dbReference type="ChEBI" id="CHEBI:456216"/>
        <dbReference type="EC" id="2.7.11.1"/>
    </reaction>
</comment>
<dbReference type="PROSITE" id="PS00018">
    <property type="entry name" value="EF_HAND_1"/>
    <property type="match status" value="3"/>
</dbReference>
<dbReference type="FunFam" id="1.10.238.10:FF:000585">
    <property type="entry name" value="Calcium-dependent protein kinase-a"/>
    <property type="match status" value="1"/>
</dbReference>
<keyword evidence="9" id="KW-0418">Kinase</keyword>
<dbReference type="InterPro" id="IPR011992">
    <property type="entry name" value="EF-hand-dom_pair"/>
</dbReference>